<dbReference type="RefSeq" id="WP_002614335.1">
    <property type="nucleotide sequence ID" value="NC_014623.1"/>
</dbReference>
<dbReference type="SUPFAM" id="SSF56112">
    <property type="entry name" value="Protein kinase-like (PK-like)"/>
    <property type="match status" value="1"/>
</dbReference>
<dbReference type="Gene3D" id="3.30.200.20">
    <property type="entry name" value="Phosphorylase Kinase, domain 1"/>
    <property type="match status" value="1"/>
</dbReference>
<feature type="region of interest" description="Disordered" evidence="6">
    <location>
        <begin position="306"/>
        <end position="328"/>
    </location>
</feature>
<dbReference type="HOGENOM" id="CLU_028595_1_0_7"/>
<dbReference type="InterPro" id="IPR000719">
    <property type="entry name" value="Prot_kinase_dom"/>
</dbReference>
<evidence type="ECO:0000256" key="6">
    <source>
        <dbReference type="SAM" id="MobiDB-lite"/>
    </source>
</evidence>
<dbReference type="OrthoDB" id="9801841at2"/>
<dbReference type="EMBL" id="CP002271">
    <property type="protein sequence ID" value="ADO70791.1"/>
    <property type="molecule type" value="Genomic_DNA"/>
</dbReference>
<protein>
    <recommendedName>
        <fullName evidence="1">non-specific serine/threonine protein kinase</fullName>
        <ecNumber evidence="1">2.7.11.1</ecNumber>
    </recommendedName>
</protein>
<feature type="compositionally biased region" description="Low complexity" evidence="6">
    <location>
        <begin position="392"/>
        <end position="406"/>
    </location>
</feature>
<gene>
    <name evidence="8" type="ordered locus">STAUR_2999</name>
    <name evidence="9" type="ORF">STIAU_4316</name>
</gene>
<dbReference type="CDD" id="cd14014">
    <property type="entry name" value="STKc_PknB_like"/>
    <property type="match status" value="1"/>
</dbReference>
<evidence type="ECO:0000256" key="2">
    <source>
        <dbReference type="ARBA" id="ARBA00022679"/>
    </source>
</evidence>
<evidence type="ECO:0000313" key="8">
    <source>
        <dbReference type="EMBL" id="ADO70791.1"/>
    </source>
</evidence>
<feature type="domain" description="Protein kinase" evidence="7">
    <location>
        <begin position="23"/>
        <end position="293"/>
    </location>
</feature>
<dbReference type="EC" id="2.7.11.1" evidence="1"/>
<evidence type="ECO:0000256" key="4">
    <source>
        <dbReference type="ARBA" id="ARBA00022777"/>
    </source>
</evidence>
<dbReference type="eggNOG" id="COG0515">
    <property type="taxonomic scope" value="Bacteria"/>
</dbReference>
<evidence type="ECO:0000313" key="9">
    <source>
        <dbReference type="EMBL" id="EAU66153.1"/>
    </source>
</evidence>
<dbReference type="PANTHER" id="PTHR43671">
    <property type="entry name" value="SERINE/THREONINE-PROTEIN KINASE NEK"/>
    <property type="match status" value="1"/>
</dbReference>
<dbReference type="AlphaFoldDB" id="Q090I4"/>
<dbReference type="EMBL" id="AAMD01000063">
    <property type="protein sequence ID" value="EAU66153.1"/>
    <property type="molecule type" value="Genomic_DNA"/>
</dbReference>
<accession>Q090I4</accession>
<evidence type="ECO:0000313" key="10">
    <source>
        <dbReference type="Proteomes" id="UP000001351"/>
    </source>
</evidence>
<dbReference type="GO" id="GO:0004674">
    <property type="term" value="F:protein serine/threonine kinase activity"/>
    <property type="evidence" value="ECO:0007669"/>
    <property type="project" value="UniProtKB-EC"/>
</dbReference>
<dbReference type="PANTHER" id="PTHR43671:SF13">
    <property type="entry name" value="SERINE_THREONINE-PROTEIN KINASE NEK2"/>
    <property type="match status" value="1"/>
</dbReference>
<reference evidence="8 10" key="2">
    <citation type="journal article" date="2011" name="Mol. Biol. Evol.">
        <title>Comparative genomic analysis of fruiting body formation in Myxococcales.</title>
        <authorList>
            <person name="Huntley S."/>
            <person name="Hamann N."/>
            <person name="Wegener-Feldbrugge S."/>
            <person name="Treuner-Lange A."/>
            <person name="Kube M."/>
            <person name="Reinhardt R."/>
            <person name="Klages S."/>
            <person name="Muller R."/>
            <person name="Ronning C.M."/>
            <person name="Nierman W.C."/>
            <person name="Sogaard-Andersen L."/>
        </authorList>
    </citation>
    <scope>NUCLEOTIDE SEQUENCE [LARGE SCALE GENOMIC DNA]</scope>
    <source>
        <strain evidence="8 10">DW4/3-1</strain>
    </source>
</reference>
<keyword evidence="2" id="KW-0808">Transferase</keyword>
<dbReference type="PROSITE" id="PS50011">
    <property type="entry name" value="PROTEIN_KINASE_DOM"/>
    <property type="match status" value="1"/>
</dbReference>
<keyword evidence="3" id="KW-0547">Nucleotide-binding</keyword>
<dbReference type="STRING" id="378806.STAUR_2999"/>
<evidence type="ECO:0000256" key="5">
    <source>
        <dbReference type="ARBA" id="ARBA00022840"/>
    </source>
</evidence>
<dbReference type="Gene3D" id="1.10.510.10">
    <property type="entry name" value="Transferase(Phosphotransferase) domain 1"/>
    <property type="match status" value="1"/>
</dbReference>
<name>Q090I4_STIAD</name>
<dbReference type="Pfam" id="PF00069">
    <property type="entry name" value="Pkinase"/>
    <property type="match status" value="1"/>
</dbReference>
<dbReference type="KEGG" id="sur:STAUR_2999"/>
<evidence type="ECO:0000256" key="3">
    <source>
        <dbReference type="ARBA" id="ARBA00022741"/>
    </source>
</evidence>
<evidence type="ECO:0000259" key="7">
    <source>
        <dbReference type="PROSITE" id="PS50011"/>
    </source>
</evidence>
<keyword evidence="10" id="KW-1185">Reference proteome</keyword>
<evidence type="ECO:0000256" key="1">
    <source>
        <dbReference type="ARBA" id="ARBA00012513"/>
    </source>
</evidence>
<keyword evidence="5" id="KW-0067">ATP-binding</keyword>
<dbReference type="GO" id="GO:0005524">
    <property type="term" value="F:ATP binding"/>
    <property type="evidence" value="ECO:0007669"/>
    <property type="project" value="UniProtKB-KW"/>
</dbReference>
<dbReference type="SMART" id="SM00220">
    <property type="entry name" value="S_TKc"/>
    <property type="match status" value="1"/>
</dbReference>
<organism evidence="9 11">
    <name type="scientific">Stigmatella aurantiaca (strain DW4/3-1)</name>
    <dbReference type="NCBI Taxonomy" id="378806"/>
    <lineage>
        <taxon>Bacteria</taxon>
        <taxon>Pseudomonadati</taxon>
        <taxon>Myxococcota</taxon>
        <taxon>Myxococcia</taxon>
        <taxon>Myxococcales</taxon>
        <taxon>Cystobacterineae</taxon>
        <taxon>Archangiaceae</taxon>
        <taxon>Stigmatella</taxon>
    </lineage>
</organism>
<evidence type="ECO:0000313" key="11">
    <source>
        <dbReference type="Proteomes" id="UP000032702"/>
    </source>
</evidence>
<keyword evidence="4 9" id="KW-0418">Kinase</keyword>
<dbReference type="Proteomes" id="UP000001351">
    <property type="component" value="Chromosome"/>
</dbReference>
<sequence>MHDTHDPGRALAPLPAGTRIGPWLLVGWHHQGAYGAVYQAVRAKSPRQPSVALKLALFPNDPRFAREVELLSRLRHPCVPRLIDHGHWRHPSGPIYPYLTMQWVEGTSLYDWVRARAPSSRQVLQLLAQLARALQAIHAAHGVHRDVKGGNILVRPSDDRPFLTDFGSGIYQGAERLTWRSMPPATLPYRPPEASRFAYRFILEPESHYVAQPSDDLFSLGVTAYRLLTGAYPPTQLPSAEALAWNPEDAGPWSLQVLNPRVTPQLNALVLRMLSIQPEARGTAKELAESLELAAARSDTTADLPLFDAPPALPEMAQSPVRPKSPARSTVRAPLSTWIPRCAALAGGLLLLLWLGQSLSERQPASSQQRRAGGDASVRDAGSVAVGDSALTAPSASTAAPPSSATIALELPPKPLPGQNKPDANGRCARRGQIAINGGCWIEQFALDSEACNDNTDTSYIYKGRCYAPAFPPRRQPTSTQSPNASP</sequence>
<dbReference type="InterPro" id="IPR011009">
    <property type="entry name" value="Kinase-like_dom_sf"/>
</dbReference>
<proteinExistence type="predicted"/>
<reference evidence="9 11" key="1">
    <citation type="submission" date="2006-04" db="EMBL/GenBank/DDBJ databases">
        <authorList>
            <person name="Nierman W.C."/>
        </authorList>
    </citation>
    <scope>NUCLEOTIDE SEQUENCE [LARGE SCALE GENOMIC DNA]</scope>
    <source>
        <strain evidence="9 11">DW4/3-1</strain>
    </source>
</reference>
<dbReference type="InterPro" id="IPR050660">
    <property type="entry name" value="NEK_Ser/Thr_kinase"/>
</dbReference>
<feature type="region of interest" description="Disordered" evidence="6">
    <location>
        <begin position="392"/>
        <end position="425"/>
    </location>
</feature>
<dbReference type="Proteomes" id="UP000032702">
    <property type="component" value="Unassembled WGS sequence"/>
</dbReference>